<evidence type="ECO:0000313" key="1">
    <source>
        <dbReference type="EMBL" id="KAF2795730.1"/>
    </source>
</evidence>
<dbReference type="AlphaFoldDB" id="A0A6A6XGM9"/>
<name>A0A6A6XGM9_9PLEO</name>
<reference evidence="1" key="1">
    <citation type="journal article" date="2020" name="Stud. Mycol.">
        <title>101 Dothideomycetes genomes: a test case for predicting lifestyles and emergence of pathogens.</title>
        <authorList>
            <person name="Haridas S."/>
            <person name="Albert R."/>
            <person name="Binder M."/>
            <person name="Bloem J."/>
            <person name="Labutti K."/>
            <person name="Salamov A."/>
            <person name="Andreopoulos B."/>
            <person name="Baker S."/>
            <person name="Barry K."/>
            <person name="Bills G."/>
            <person name="Bluhm B."/>
            <person name="Cannon C."/>
            <person name="Castanera R."/>
            <person name="Culley D."/>
            <person name="Daum C."/>
            <person name="Ezra D."/>
            <person name="Gonzalez J."/>
            <person name="Henrissat B."/>
            <person name="Kuo A."/>
            <person name="Liang C."/>
            <person name="Lipzen A."/>
            <person name="Lutzoni F."/>
            <person name="Magnuson J."/>
            <person name="Mondo S."/>
            <person name="Nolan M."/>
            <person name="Ohm R."/>
            <person name="Pangilinan J."/>
            <person name="Park H.-J."/>
            <person name="Ramirez L."/>
            <person name="Alfaro M."/>
            <person name="Sun H."/>
            <person name="Tritt A."/>
            <person name="Yoshinaga Y."/>
            <person name="Zwiers L.-H."/>
            <person name="Turgeon B."/>
            <person name="Goodwin S."/>
            <person name="Spatafora J."/>
            <person name="Crous P."/>
            <person name="Grigoriev I."/>
        </authorList>
    </citation>
    <scope>NUCLEOTIDE SEQUENCE</scope>
    <source>
        <strain evidence="1">CBS 109.77</strain>
    </source>
</reference>
<gene>
    <name evidence="1" type="ORF">K505DRAFT_9158</name>
</gene>
<proteinExistence type="predicted"/>
<dbReference type="Proteomes" id="UP000799757">
    <property type="component" value="Unassembled WGS sequence"/>
</dbReference>
<accession>A0A6A6XGM9</accession>
<evidence type="ECO:0000313" key="2">
    <source>
        <dbReference type="Proteomes" id="UP000799757"/>
    </source>
</evidence>
<sequence>MSPSGMASRFRLRSLTWSFRSSLFDFTAHTGLVPCAATTSDITSLVTDNLDFSLHVRNTGDVVTNIGLFSTLSLLVPMSGIRSRLSVTDSTLVPYVAMSTLL</sequence>
<organism evidence="1 2">
    <name type="scientific">Melanomma pulvis-pyrius CBS 109.77</name>
    <dbReference type="NCBI Taxonomy" id="1314802"/>
    <lineage>
        <taxon>Eukaryota</taxon>
        <taxon>Fungi</taxon>
        <taxon>Dikarya</taxon>
        <taxon>Ascomycota</taxon>
        <taxon>Pezizomycotina</taxon>
        <taxon>Dothideomycetes</taxon>
        <taxon>Pleosporomycetidae</taxon>
        <taxon>Pleosporales</taxon>
        <taxon>Melanommataceae</taxon>
        <taxon>Melanomma</taxon>
    </lineage>
</organism>
<dbReference type="EMBL" id="MU001850">
    <property type="protein sequence ID" value="KAF2795730.1"/>
    <property type="molecule type" value="Genomic_DNA"/>
</dbReference>
<keyword evidence="2" id="KW-1185">Reference proteome</keyword>
<protein>
    <submittedName>
        <fullName evidence="1">Uncharacterized protein</fullName>
    </submittedName>
</protein>